<dbReference type="Proteomes" id="UP000003416">
    <property type="component" value="Unassembled WGS sequence"/>
</dbReference>
<name>F3PRX5_9BACE</name>
<organism evidence="1 2">
    <name type="scientific">Bacteroides fluxus YIT 12057</name>
    <dbReference type="NCBI Taxonomy" id="763034"/>
    <lineage>
        <taxon>Bacteria</taxon>
        <taxon>Pseudomonadati</taxon>
        <taxon>Bacteroidota</taxon>
        <taxon>Bacteroidia</taxon>
        <taxon>Bacteroidales</taxon>
        <taxon>Bacteroidaceae</taxon>
        <taxon>Bacteroides</taxon>
    </lineage>
</organism>
<keyword evidence="2" id="KW-1185">Reference proteome</keyword>
<accession>F3PRX5</accession>
<evidence type="ECO:0000313" key="1">
    <source>
        <dbReference type="EMBL" id="EGF57967.1"/>
    </source>
</evidence>
<comment type="caution">
    <text evidence="1">The sequence shown here is derived from an EMBL/GenBank/DDBJ whole genome shotgun (WGS) entry which is preliminary data.</text>
</comment>
<dbReference type="HOGENOM" id="CLU_3229592_0_0_10"/>
<reference evidence="1 2" key="1">
    <citation type="submission" date="2011-02" db="EMBL/GenBank/DDBJ databases">
        <authorList>
            <person name="Weinstock G."/>
            <person name="Sodergren E."/>
            <person name="Clifton S."/>
            <person name="Fulton L."/>
            <person name="Fulton B."/>
            <person name="Courtney L."/>
            <person name="Fronick C."/>
            <person name="Harrison M."/>
            <person name="Strong C."/>
            <person name="Farmer C."/>
            <person name="Delahaunty K."/>
            <person name="Markovic C."/>
            <person name="Hall O."/>
            <person name="Minx P."/>
            <person name="Tomlinson C."/>
            <person name="Mitreva M."/>
            <person name="Hou S."/>
            <person name="Chen J."/>
            <person name="Wollam A."/>
            <person name="Pepin K.H."/>
            <person name="Johnson M."/>
            <person name="Bhonagiri V."/>
            <person name="Zhang X."/>
            <person name="Suruliraj S."/>
            <person name="Warren W."/>
            <person name="Chinwalla A."/>
            <person name="Mardis E.R."/>
            <person name="Wilson R.K."/>
        </authorList>
    </citation>
    <scope>NUCLEOTIDE SEQUENCE [LARGE SCALE GENOMIC DNA]</scope>
    <source>
        <strain evidence="1 2">YIT 12057</strain>
    </source>
</reference>
<dbReference type="EMBL" id="AFBN01000026">
    <property type="protein sequence ID" value="EGF57967.1"/>
    <property type="molecule type" value="Genomic_DNA"/>
</dbReference>
<protein>
    <submittedName>
        <fullName evidence="1">Uncharacterized protein</fullName>
    </submittedName>
</protein>
<proteinExistence type="predicted"/>
<sequence>MCLFFVYSLNEQCLLFTVSFDKLIDKRFNAAQDVLSYLSTNPA</sequence>
<evidence type="ECO:0000313" key="2">
    <source>
        <dbReference type="Proteomes" id="UP000003416"/>
    </source>
</evidence>
<dbReference type="AlphaFoldDB" id="F3PRX5"/>
<gene>
    <name evidence="1" type="ORF">HMPREF9446_01479</name>
</gene>